<dbReference type="SMART" id="SM01387">
    <property type="entry name" value="Ribosomal_S15"/>
    <property type="match status" value="1"/>
</dbReference>
<accession>A0ABP0ZFR1</accession>
<dbReference type="Gene3D" id="1.10.287.10">
    <property type="entry name" value="S15/NS1, RNA-binding"/>
    <property type="match status" value="1"/>
</dbReference>
<evidence type="ECO:0000313" key="5">
    <source>
        <dbReference type="EMBL" id="CAK9436345.1"/>
    </source>
</evidence>
<evidence type="ECO:0000256" key="1">
    <source>
        <dbReference type="ARBA" id="ARBA00008434"/>
    </source>
</evidence>
<evidence type="ECO:0000256" key="2">
    <source>
        <dbReference type="ARBA" id="ARBA00022980"/>
    </source>
</evidence>
<dbReference type="InterPro" id="IPR005290">
    <property type="entry name" value="Ribosomal_uS15_bac-type"/>
</dbReference>
<reference evidence="5 6" key="1">
    <citation type="submission" date="2024-03" db="EMBL/GenBank/DDBJ databases">
        <authorList>
            <person name="Brejova B."/>
        </authorList>
    </citation>
    <scope>NUCLEOTIDE SEQUENCE [LARGE SCALE GENOMIC DNA]</scope>
    <source>
        <strain evidence="5 6">CBS 14171</strain>
    </source>
</reference>
<dbReference type="Pfam" id="PF00312">
    <property type="entry name" value="Ribosomal_S15"/>
    <property type="match status" value="1"/>
</dbReference>
<dbReference type="InterPro" id="IPR009068">
    <property type="entry name" value="uS15_NS1_RNA-bd_sf"/>
</dbReference>
<dbReference type="PANTHER" id="PTHR23321:SF26">
    <property type="entry name" value="SMALL RIBOSOMAL SUBUNIT PROTEIN US15M"/>
    <property type="match status" value="1"/>
</dbReference>
<keyword evidence="6" id="KW-1185">Reference proteome</keyword>
<evidence type="ECO:0000313" key="6">
    <source>
        <dbReference type="Proteomes" id="UP001497383"/>
    </source>
</evidence>
<proteinExistence type="inferred from homology"/>
<dbReference type="SUPFAM" id="SSF47060">
    <property type="entry name" value="S15/NS1 RNA-binding domain"/>
    <property type="match status" value="1"/>
</dbReference>
<feature type="coiled-coil region" evidence="4">
    <location>
        <begin position="121"/>
        <end position="159"/>
    </location>
</feature>
<evidence type="ECO:0000256" key="3">
    <source>
        <dbReference type="ARBA" id="ARBA00023274"/>
    </source>
</evidence>
<evidence type="ECO:0008006" key="7">
    <source>
        <dbReference type="Google" id="ProtNLM"/>
    </source>
</evidence>
<keyword evidence="3" id="KW-0687">Ribonucleoprotein</keyword>
<dbReference type="HAMAP" id="MF_01343_B">
    <property type="entry name" value="Ribosomal_uS15_B"/>
    <property type="match status" value="1"/>
</dbReference>
<sequence length="324" mass="37518">MLKAQARSFSTARALLARAVPAQKGRIHPLLAAKQFVSDNISDKLARKLRRKETKMKKKITRDVNILKQYDIKNVPFKVDPVLGDPRNEFFQRIMAKVENQEANLAYGTDRLEMEKLLYAAEKLSLEKNLHNDELREAAKDIEENKKRAILTILNLRNTNTPDKKKLAVQYAKQELQREPGDTGSPEAQAAVMTIKIHFGMAHVKANKKDHTARQLVRELVQKRQRILKYLKKQNPERYYYALAKLGLTDDVIVREFSMSMQYLQDYKVWGDKVLVKETATMKRKELKIKSLRDKVHEYHELARRNHEMLKAGAASAKKSANKK</sequence>
<name>A0ABP0ZFR1_9ASCO</name>
<dbReference type="RefSeq" id="XP_066827841.1">
    <property type="nucleotide sequence ID" value="XM_066976875.1"/>
</dbReference>
<protein>
    <recommendedName>
        <fullName evidence="7">37S ribosomal protein S28, mitochondrial</fullName>
    </recommendedName>
</protein>
<dbReference type="GeneID" id="92206099"/>
<dbReference type="Proteomes" id="UP001497383">
    <property type="component" value="Chromosome 1"/>
</dbReference>
<dbReference type="EMBL" id="OZ022405">
    <property type="protein sequence ID" value="CAK9436345.1"/>
    <property type="molecule type" value="Genomic_DNA"/>
</dbReference>
<dbReference type="CDD" id="cd00353">
    <property type="entry name" value="Ribosomal_S15p_S13e"/>
    <property type="match status" value="1"/>
</dbReference>
<dbReference type="InterPro" id="IPR000589">
    <property type="entry name" value="Ribosomal_uS15"/>
</dbReference>
<feature type="coiled-coil region" evidence="4">
    <location>
        <begin position="275"/>
        <end position="302"/>
    </location>
</feature>
<comment type="similarity">
    <text evidence="1">Belongs to the universal ribosomal protein uS15 family.</text>
</comment>
<dbReference type="PANTHER" id="PTHR23321">
    <property type="entry name" value="RIBOSOMAL PROTEIN S15, BACTERIAL AND ORGANELLAR"/>
    <property type="match status" value="1"/>
</dbReference>
<gene>
    <name evidence="5" type="ORF">LODBEIA_P09030</name>
</gene>
<keyword evidence="2" id="KW-0689">Ribosomal protein</keyword>
<evidence type="ECO:0000256" key="4">
    <source>
        <dbReference type="SAM" id="Coils"/>
    </source>
</evidence>
<keyword evidence="4" id="KW-0175">Coiled coil</keyword>
<organism evidence="5 6">
    <name type="scientific">Lodderomyces beijingensis</name>
    <dbReference type="NCBI Taxonomy" id="1775926"/>
    <lineage>
        <taxon>Eukaryota</taxon>
        <taxon>Fungi</taxon>
        <taxon>Dikarya</taxon>
        <taxon>Ascomycota</taxon>
        <taxon>Saccharomycotina</taxon>
        <taxon>Pichiomycetes</taxon>
        <taxon>Debaryomycetaceae</taxon>
        <taxon>Candida/Lodderomyces clade</taxon>
        <taxon>Lodderomyces</taxon>
    </lineage>
</organism>